<sequence>MRKTIALACVLWGAGAPLLAETDLTLLDPAERAAFGAEIRALLLQDPEIVARALAGPSIYADAIENDLSRIRAHADTLFADGAALAIVTGPDCPSCAQALDELRVLTTELNVTFTELNLTDNRALADDLQLDSVPSYVLPDKMVRGHVPPVVLRRYLGAD</sequence>
<protein>
    <submittedName>
        <fullName evidence="1">Disulfide bond formation protein DsbA</fullName>
    </submittedName>
</protein>
<reference evidence="1" key="1">
    <citation type="submission" date="2022-06" db="EMBL/GenBank/DDBJ databases">
        <title>Lutimaribacter sp. EGI FJ00013, a novel bacterium isolated from a salt lake sediment enrichment.</title>
        <authorList>
            <person name="Gao L."/>
            <person name="Fang B.-Z."/>
            <person name="Li W.-J."/>
        </authorList>
    </citation>
    <scope>NUCLEOTIDE SEQUENCE</scope>
    <source>
        <strain evidence="1">EGI FJ00013</strain>
    </source>
</reference>
<evidence type="ECO:0000313" key="2">
    <source>
        <dbReference type="Proteomes" id="UP001203036"/>
    </source>
</evidence>
<evidence type="ECO:0000313" key="1">
    <source>
        <dbReference type="EMBL" id="MCM2561165.1"/>
    </source>
</evidence>
<organism evidence="1 2">
    <name type="scientific">Lutimaribacter degradans</name>
    <dbReference type="NCBI Taxonomy" id="2945989"/>
    <lineage>
        <taxon>Bacteria</taxon>
        <taxon>Pseudomonadati</taxon>
        <taxon>Pseudomonadota</taxon>
        <taxon>Alphaproteobacteria</taxon>
        <taxon>Rhodobacterales</taxon>
        <taxon>Roseobacteraceae</taxon>
        <taxon>Lutimaribacter</taxon>
    </lineage>
</organism>
<gene>
    <name evidence="1" type="ORF">M8744_03310</name>
</gene>
<proteinExistence type="predicted"/>
<comment type="caution">
    <text evidence="1">The sequence shown here is derived from an EMBL/GenBank/DDBJ whole genome shotgun (WGS) entry which is preliminary data.</text>
</comment>
<keyword evidence="2" id="KW-1185">Reference proteome</keyword>
<accession>A0ACC5ZSP2</accession>
<dbReference type="EMBL" id="JAMQGO010000001">
    <property type="protein sequence ID" value="MCM2561165.1"/>
    <property type="molecule type" value="Genomic_DNA"/>
</dbReference>
<dbReference type="Proteomes" id="UP001203036">
    <property type="component" value="Unassembled WGS sequence"/>
</dbReference>
<name>A0ACC5ZSP2_9RHOB</name>